<feature type="region of interest" description="Disordered" evidence="1">
    <location>
        <begin position="614"/>
        <end position="665"/>
    </location>
</feature>
<feature type="region of interest" description="Disordered" evidence="1">
    <location>
        <begin position="88"/>
        <end position="217"/>
    </location>
</feature>
<feature type="compositionally biased region" description="Pro residues" evidence="1">
    <location>
        <begin position="109"/>
        <end position="132"/>
    </location>
</feature>
<feature type="region of interest" description="Disordered" evidence="1">
    <location>
        <begin position="308"/>
        <end position="341"/>
    </location>
</feature>
<feature type="compositionally biased region" description="Polar residues" evidence="1">
    <location>
        <begin position="146"/>
        <end position="155"/>
    </location>
</feature>
<dbReference type="AlphaFoldDB" id="A0AAD3E141"/>
<feature type="region of interest" description="Disordered" evidence="1">
    <location>
        <begin position="433"/>
        <end position="456"/>
    </location>
</feature>
<feature type="compositionally biased region" description="Low complexity" evidence="1">
    <location>
        <begin position="1007"/>
        <end position="1017"/>
    </location>
</feature>
<feature type="compositionally biased region" description="Low complexity" evidence="1">
    <location>
        <begin position="309"/>
        <end position="330"/>
    </location>
</feature>
<evidence type="ECO:0000313" key="2">
    <source>
        <dbReference type="EMBL" id="GFR50333.1"/>
    </source>
</evidence>
<keyword evidence="3" id="KW-1185">Reference proteome</keyword>
<feature type="compositionally biased region" description="Acidic residues" evidence="1">
    <location>
        <begin position="893"/>
        <end position="902"/>
    </location>
</feature>
<feature type="compositionally biased region" description="Polar residues" evidence="1">
    <location>
        <begin position="45"/>
        <end position="55"/>
    </location>
</feature>
<reference evidence="2 3" key="1">
    <citation type="journal article" date="2021" name="Sci. Rep.">
        <title>Genome sequencing of the multicellular alga Astrephomene provides insights into convergent evolution of germ-soma differentiation.</title>
        <authorList>
            <person name="Yamashita S."/>
            <person name="Yamamoto K."/>
            <person name="Matsuzaki R."/>
            <person name="Suzuki S."/>
            <person name="Yamaguchi H."/>
            <person name="Hirooka S."/>
            <person name="Minakuchi Y."/>
            <person name="Miyagishima S."/>
            <person name="Kawachi M."/>
            <person name="Toyoda A."/>
            <person name="Nozaki H."/>
        </authorList>
    </citation>
    <scope>NUCLEOTIDE SEQUENCE [LARGE SCALE GENOMIC DNA]</scope>
    <source>
        <strain evidence="2 3">NIES-4017</strain>
    </source>
</reference>
<feature type="region of interest" description="Disordered" evidence="1">
    <location>
        <begin position="960"/>
        <end position="1028"/>
    </location>
</feature>
<sequence>MTTQVAAPCHNPHAILSSIRPIAWYRARLRAEQTSRLVGAASRPGSLQSDTTTSPVRTSLNNVVSIQHVVDIESELLRLPQPQRLAPPVSLIAPPNRPPIPAQLTTLQPPAPRSLPASSSPPPPTPSQPPANPNRGILRRLDPTGSHGNLNSNVPHNKGSSRDSALSPPPRPHNPQHNRNYQVLRTGSHSGRRRPLQEAQVELGGAETRSTTTTDAPGMVMSKAACLAALSRLAFPPATTTTTPTRTITTSCAASSSSAASSAALSRTPSLHHCHASTTTSRSDLDPLLLHSLLHHCRCGGGCGGAGGDASSSSDNSAGSNCSRDSSASGDGNGSSDGGMSLSQLLRISRQLLKVVRPGPGSGPPRRIPRGVCRSHAAAAEEEVEEVVEEEVEGPAGGSSTVLLELLDAIAGAAAGQVEESLIAGVQAVQAAEEEQEQHRRRMQQHQSPGSISSGSASASCVTALRLLHLLVKMGNSGGSGSGMQRLTEAAAAAAVRYCLVTSLDVRLLQDLIWALGKLDPSYHSLPPVRQLLTELTARLAEPGLLTGMAPVGLSMVLYGMGKVGLPYTDLNVRQAVCDAVAVAAAAPDCSPQALANMAWGLSRTVRAALTLNPTTQSSSPVPSLASTAAAAAAPPPPPELPRGSLPTTSMTAKAAPKSASPTCSVPTVQFPPTVQQASHGALAAVAPVRIPPGGIAMQANRPAHAAQLPHPLSATVLTHDHPNDNLLVGTAAAGDPTGTTDPTIPALNRALVALTEASERTLPDFKPREMANLLGALAALGALGPTHADPRVTRLLAASRRYVRRRLHDMESRDLAEVLYAYGTAVARQEVAEEAAEEEMMMVRMAMMGGDLAAVSRRTFVAQSSSSSSSGGHDAQQRSGNGSGDSTVARGEDEDEDDDDGGNNTAFWRALEQRCVAVLPGCGSYQVATLVWGFARAGRPAGPLAAAVVGALATRWPPGAWRRAGEEEEPQEREGHKEQREQKEQQQQQEQEVYKERQQQEREGYQKQQQQQQQRSGGRGGKPSALVLDLDSPAELPASQLVRLLWGLARWRVGVPPPALRRVCGVLRRRLGEFDTQALLLTTWALASLGCPTHPVLQALADRLRLSALPSLQPPQLPLALWAVAKAMQAETRGGSGGGGGGGGGRGVDLGGGLAVVRLFHAARGPLLAALPRLRPQGLAMA</sequence>
<feature type="compositionally biased region" description="Low complexity" evidence="1">
    <location>
        <begin position="618"/>
        <end position="633"/>
    </location>
</feature>
<dbReference type="EMBL" id="BMAR01000037">
    <property type="protein sequence ID" value="GFR50333.1"/>
    <property type="molecule type" value="Genomic_DNA"/>
</dbReference>
<feature type="compositionally biased region" description="Polar residues" evidence="1">
    <location>
        <begin position="878"/>
        <end position="887"/>
    </location>
</feature>
<feature type="region of interest" description="Disordered" evidence="1">
    <location>
        <begin position="36"/>
        <end position="55"/>
    </location>
</feature>
<dbReference type="Proteomes" id="UP001054857">
    <property type="component" value="Unassembled WGS sequence"/>
</dbReference>
<comment type="caution">
    <text evidence="2">The sequence shown here is derived from an EMBL/GenBank/DDBJ whole genome shotgun (WGS) entry which is preliminary data.</text>
</comment>
<proteinExistence type="predicted"/>
<organism evidence="2 3">
    <name type="scientific">Astrephomene gubernaculifera</name>
    <dbReference type="NCBI Taxonomy" id="47775"/>
    <lineage>
        <taxon>Eukaryota</taxon>
        <taxon>Viridiplantae</taxon>
        <taxon>Chlorophyta</taxon>
        <taxon>core chlorophytes</taxon>
        <taxon>Chlorophyceae</taxon>
        <taxon>CS clade</taxon>
        <taxon>Chlamydomonadales</taxon>
        <taxon>Astrephomenaceae</taxon>
        <taxon>Astrephomene</taxon>
    </lineage>
</organism>
<name>A0AAD3E141_9CHLO</name>
<feature type="non-terminal residue" evidence="2">
    <location>
        <position position="1"/>
    </location>
</feature>
<evidence type="ECO:0000256" key="1">
    <source>
        <dbReference type="SAM" id="MobiDB-lite"/>
    </source>
</evidence>
<accession>A0AAD3E141</accession>
<feature type="compositionally biased region" description="Low complexity" evidence="1">
    <location>
        <begin position="445"/>
        <end position="456"/>
    </location>
</feature>
<evidence type="ECO:0000313" key="3">
    <source>
        <dbReference type="Proteomes" id="UP001054857"/>
    </source>
</evidence>
<feature type="compositionally biased region" description="Basic and acidic residues" evidence="1">
    <location>
        <begin position="993"/>
        <end position="1006"/>
    </location>
</feature>
<feature type="region of interest" description="Disordered" evidence="1">
    <location>
        <begin position="864"/>
        <end position="906"/>
    </location>
</feature>
<feature type="compositionally biased region" description="Basic and acidic residues" evidence="1">
    <location>
        <begin position="973"/>
        <end position="985"/>
    </location>
</feature>
<gene>
    <name evidence="2" type="ORF">Agub_g12541</name>
</gene>
<protein>
    <submittedName>
        <fullName evidence="2">Uncharacterized protein</fullName>
    </submittedName>
</protein>